<dbReference type="PANTHER" id="PTHR46333:SF2">
    <property type="entry name" value="CYTOKINESIS PROTEIN 3"/>
    <property type="match status" value="1"/>
</dbReference>
<organism evidence="1 2">
    <name type="scientific">Flavobacterium gillisiae</name>
    <dbReference type="NCBI Taxonomy" id="150146"/>
    <lineage>
        <taxon>Bacteria</taxon>
        <taxon>Pseudomonadati</taxon>
        <taxon>Bacteroidota</taxon>
        <taxon>Flavobacteriia</taxon>
        <taxon>Flavobacteriales</taxon>
        <taxon>Flavobacteriaceae</taxon>
        <taxon>Flavobacterium</taxon>
    </lineage>
</organism>
<keyword evidence="2" id="KW-1185">Reference proteome</keyword>
<dbReference type="InterPro" id="IPR052557">
    <property type="entry name" value="CAP/Cytokinesis_protein"/>
</dbReference>
<accession>A0A1H3WHQ5</accession>
<dbReference type="EMBL" id="FNRD01000001">
    <property type="protein sequence ID" value="SDZ86645.1"/>
    <property type="molecule type" value="Genomic_DNA"/>
</dbReference>
<gene>
    <name evidence="1" type="ORF">SAMN05443667_10179</name>
</gene>
<evidence type="ECO:0000313" key="1">
    <source>
        <dbReference type="EMBL" id="SDZ86645.1"/>
    </source>
</evidence>
<dbReference type="AlphaFoldDB" id="A0A1H3WHQ5"/>
<evidence type="ECO:0000313" key="2">
    <source>
        <dbReference type="Proteomes" id="UP000198951"/>
    </source>
</evidence>
<protein>
    <submittedName>
        <fullName evidence="1">Uncharacterized protein</fullName>
    </submittedName>
</protein>
<dbReference type="Proteomes" id="UP000198951">
    <property type="component" value="Unassembled WGS sequence"/>
</dbReference>
<reference evidence="2" key="1">
    <citation type="submission" date="2016-10" db="EMBL/GenBank/DDBJ databases">
        <authorList>
            <person name="Varghese N."/>
            <person name="Submissions S."/>
        </authorList>
    </citation>
    <scope>NUCLEOTIDE SEQUENCE [LARGE SCALE GENOMIC DNA]</scope>
    <source>
        <strain evidence="2">DSM 22376</strain>
    </source>
</reference>
<dbReference type="RefSeq" id="WP_091083041.1">
    <property type="nucleotide sequence ID" value="NZ_FNRD01000001.1"/>
</dbReference>
<dbReference type="STRING" id="150146.SAMN05443667_10179"/>
<name>A0A1H3WHQ5_9FLAO</name>
<dbReference type="PANTHER" id="PTHR46333">
    <property type="entry name" value="CYTOKINESIS PROTEIN 3"/>
    <property type="match status" value="1"/>
</dbReference>
<proteinExistence type="predicted"/>
<dbReference type="GO" id="GO:0005737">
    <property type="term" value="C:cytoplasm"/>
    <property type="evidence" value="ECO:0007669"/>
    <property type="project" value="TreeGrafter"/>
</dbReference>
<dbReference type="OrthoDB" id="9788327at2"/>
<sequence>MFDPTWGSGYVNKGVFTKRINNSYFKVQPAQLITSHMPFDYLWQFLNSPINSKEFFEGKTKGSDASKYFDFEKEIEKYDSLSEVDKAFESSERIEKNGLTNNLIITQYKYKRESFTIYTQNKNIEKLNTLYSDYNEAITFLNDFIVFRFKKMKPEQSDEQLKSMIQNVKDRFKKCETDAYKVGIVGSENTGSLSNLKRLIATSLIQTEEESQFLNEYLGKNSLGRRMMLSNFKKRD</sequence>